<keyword evidence="1" id="KW-0732">Signal</keyword>
<feature type="signal peptide" evidence="1">
    <location>
        <begin position="1"/>
        <end position="19"/>
    </location>
</feature>
<gene>
    <name evidence="2" type="ORF">VW23_018800</name>
</gene>
<evidence type="ECO:0000313" key="2">
    <source>
        <dbReference type="EMBL" id="OEO30928.1"/>
    </source>
</evidence>
<dbReference type="RefSeq" id="WP_069909877.1">
    <property type="nucleotide sequence ID" value="NZ_LAJE02000177.1"/>
</dbReference>
<dbReference type="OrthoDB" id="7948714at2"/>
<evidence type="ECO:0000313" key="3">
    <source>
        <dbReference type="Proteomes" id="UP000095463"/>
    </source>
</evidence>
<feature type="chain" id="PRO_5009190413" evidence="1">
    <location>
        <begin position="20"/>
        <end position="164"/>
    </location>
</feature>
<organism evidence="2 3">
    <name type="scientific">Devosia insulae DS-56</name>
    <dbReference type="NCBI Taxonomy" id="1116389"/>
    <lineage>
        <taxon>Bacteria</taxon>
        <taxon>Pseudomonadati</taxon>
        <taxon>Pseudomonadota</taxon>
        <taxon>Alphaproteobacteria</taxon>
        <taxon>Hyphomicrobiales</taxon>
        <taxon>Devosiaceae</taxon>
        <taxon>Devosia</taxon>
    </lineage>
</organism>
<protein>
    <submittedName>
        <fullName evidence="2">Uncharacterized protein</fullName>
    </submittedName>
</protein>
<comment type="caution">
    <text evidence="2">The sequence shown here is derived from an EMBL/GenBank/DDBJ whole genome shotgun (WGS) entry which is preliminary data.</text>
</comment>
<proteinExistence type="predicted"/>
<sequence>MLRVISAFLVLALATTAGAAEWTYEDGSVPIAYLDNGSAQFQFACRGGDLAMGFWVRSPHRQVAGASSMNLAITPDPAEGAGVSAAGGSSFAQEIPLIHSDGTSMIVRGPVARQWARIAQGAKASIRVAYVRSKSQGGLEVFDSKSFDAKGSSAAIKRVLERCG</sequence>
<accession>A0A1E5XQQ6</accession>
<reference evidence="2 3" key="1">
    <citation type="journal article" date="2015" name="Genome Announc.">
        <title>Genome Assemblies of Three Soil-Associated Devosia species: D. insulae, D. limi, and D. soli.</title>
        <authorList>
            <person name="Hassan Y.I."/>
            <person name="Lepp D."/>
            <person name="Zhou T."/>
        </authorList>
    </citation>
    <scope>NUCLEOTIDE SEQUENCE [LARGE SCALE GENOMIC DNA]</scope>
    <source>
        <strain evidence="2 3">DS-56</strain>
    </source>
</reference>
<evidence type="ECO:0000256" key="1">
    <source>
        <dbReference type="SAM" id="SignalP"/>
    </source>
</evidence>
<name>A0A1E5XQQ6_9HYPH</name>
<dbReference type="Proteomes" id="UP000095463">
    <property type="component" value="Unassembled WGS sequence"/>
</dbReference>
<dbReference type="AlphaFoldDB" id="A0A1E5XQQ6"/>
<dbReference type="EMBL" id="LAJE02000177">
    <property type="protein sequence ID" value="OEO30928.1"/>
    <property type="molecule type" value="Genomic_DNA"/>
</dbReference>
<keyword evidence="3" id="KW-1185">Reference proteome</keyword>